<name>A0A6J4JSC4_9BACT</name>
<dbReference type="EMBL" id="CADCTJ010001148">
    <property type="protein sequence ID" value="CAA9286162.1"/>
    <property type="molecule type" value="Genomic_DNA"/>
</dbReference>
<gene>
    <name evidence="1" type="ORF">AVDCRST_MAG95-3663</name>
</gene>
<proteinExistence type="predicted"/>
<protein>
    <submittedName>
        <fullName evidence="1">Uncharacterized protein</fullName>
    </submittedName>
</protein>
<sequence length="52" mass="5859">MARLLSLLWLGGIFILNTTCNFLPVNRLFLNKADCPGIIIWPGLIPDQAEYI</sequence>
<accession>A0A6J4JSC4</accession>
<organism evidence="1">
    <name type="scientific">uncultured Adhaeribacter sp</name>
    <dbReference type="NCBI Taxonomy" id="448109"/>
    <lineage>
        <taxon>Bacteria</taxon>
        <taxon>Pseudomonadati</taxon>
        <taxon>Bacteroidota</taxon>
        <taxon>Cytophagia</taxon>
        <taxon>Cytophagales</taxon>
        <taxon>Hymenobacteraceae</taxon>
        <taxon>Adhaeribacter</taxon>
        <taxon>environmental samples</taxon>
    </lineage>
</organism>
<reference evidence="1" key="1">
    <citation type="submission" date="2020-02" db="EMBL/GenBank/DDBJ databases">
        <authorList>
            <person name="Meier V. D."/>
        </authorList>
    </citation>
    <scope>NUCLEOTIDE SEQUENCE</scope>
    <source>
        <strain evidence="1">AVDCRST_MAG95</strain>
    </source>
</reference>
<dbReference type="AlphaFoldDB" id="A0A6J4JSC4"/>
<evidence type="ECO:0000313" key="1">
    <source>
        <dbReference type="EMBL" id="CAA9286162.1"/>
    </source>
</evidence>